<dbReference type="Pfam" id="PF00696">
    <property type="entry name" value="AA_kinase"/>
    <property type="match status" value="1"/>
</dbReference>
<dbReference type="PANTHER" id="PTHR43654:SF3">
    <property type="entry name" value="GLUTAMATE 5-KINASE"/>
    <property type="match status" value="1"/>
</dbReference>
<organism evidence="6 7">
    <name type="scientific">Candidatus Falkowbacteria bacterium RIFOXYA2_FULL_47_9</name>
    <dbReference type="NCBI Taxonomy" id="1797995"/>
    <lineage>
        <taxon>Bacteria</taxon>
        <taxon>Candidatus Falkowiibacteriota</taxon>
    </lineage>
</organism>
<dbReference type="Proteomes" id="UP000178925">
    <property type="component" value="Unassembled WGS sequence"/>
</dbReference>
<evidence type="ECO:0000313" key="6">
    <source>
        <dbReference type="EMBL" id="OGF26461.1"/>
    </source>
</evidence>
<name>A0A1F5SJJ9_9BACT</name>
<dbReference type="PANTHER" id="PTHR43654">
    <property type="entry name" value="GLUTAMATE 5-KINASE"/>
    <property type="match status" value="1"/>
</dbReference>
<dbReference type="EMBL" id="MFGC01000048">
    <property type="protein sequence ID" value="OGF26461.1"/>
    <property type="molecule type" value="Genomic_DNA"/>
</dbReference>
<dbReference type="GO" id="GO:0005524">
    <property type="term" value="F:ATP binding"/>
    <property type="evidence" value="ECO:0007669"/>
    <property type="project" value="UniProtKB-KW"/>
</dbReference>
<dbReference type="PIRSF" id="PIRSF000729">
    <property type="entry name" value="GK"/>
    <property type="match status" value="1"/>
</dbReference>
<dbReference type="GO" id="GO:0005829">
    <property type="term" value="C:cytosol"/>
    <property type="evidence" value="ECO:0007669"/>
    <property type="project" value="TreeGrafter"/>
</dbReference>
<keyword evidence="2" id="KW-0547">Nucleotide-binding</keyword>
<proteinExistence type="predicted"/>
<gene>
    <name evidence="6" type="ORF">A2242_03505</name>
</gene>
<sequence length="270" mass="29129">MNTNFVHSNSKKCQECQTMRKKVVVIKIGSNVVTENGGVSLEVLRLIAKQVVHARAKGYDAIIVSSGAVSCGKKFVTHVDNIVLHQVAAAIGQPILMQHWAEVFAEFTIIVGQFLETHKAFENPGVISLLQTALDCGIVPVINENDAVSTEEMKKFFGHGDNDMLAAIVAAKLNAAALILLTNVDGLYASLEDMRAGKVISCIPEINEEILKLAGLLNSDRPTGMGPKLLAARHTTEHGIHVWIANGFKEVVPQILAGGQVGTHCLPRRK</sequence>
<dbReference type="STRING" id="1797995.A2242_03505"/>
<comment type="caution">
    <text evidence="6">The sequence shown here is derived from an EMBL/GenBank/DDBJ whole genome shotgun (WGS) entry which is preliminary data.</text>
</comment>
<reference evidence="6 7" key="1">
    <citation type="journal article" date="2016" name="Nat. Commun.">
        <title>Thousands of microbial genomes shed light on interconnected biogeochemical processes in an aquifer system.</title>
        <authorList>
            <person name="Anantharaman K."/>
            <person name="Brown C.T."/>
            <person name="Hug L.A."/>
            <person name="Sharon I."/>
            <person name="Castelle C.J."/>
            <person name="Probst A.J."/>
            <person name="Thomas B.C."/>
            <person name="Singh A."/>
            <person name="Wilkins M.J."/>
            <person name="Karaoz U."/>
            <person name="Brodie E.L."/>
            <person name="Williams K.H."/>
            <person name="Hubbard S.S."/>
            <person name="Banfield J.F."/>
        </authorList>
    </citation>
    <scope>NUCLEOTIDE SEQUENCE [LARGE SCALE GENOMIC DNA]</scope>
</reference>
<dbReference type="InterPro" id="IPR001048">
    <property type="entry name" value="Asp/Glu/Uridylate_kinase"/>
</dbReference>
<evidence type="ECO:0000256" key="4">
    <source>
        <dbReference type="ARBA" id="ARBA00022840"/>
    </source>
</evidence>
<dbReference type="Gene3D" id="3.40.1160.10">
    <property type="entry name" value="Acetylglutamate kinase-like"/>
    <property type="match status" value="1"/>
</dbReference>
<evidence type="ECO:0000256" key="2">
    <source>
        <dbReference type="ARBA" id="ARBA00022741"/>
    </source>
</evidence>
<evidence type="ECO:0000259" key="5">
    <source>
        <dbReference type="Pfam" id="PF00696"/>
    </source>
</evidence>
<accession>A0A1F5SJJ9</accession>
<evidence type="ECO:0000313" key="7">
    <source>
        <dbReference type="Proteomes" id="UP000178925"/>
    </source>
</evidence>
<evidence type="ECO:0000256" key="1">
    <source>
        <dbReference type="ARBA" id="ARBA00022679"/>
    </source>
</evidence>
<feature type="domain" description="Aspartate/glutamate/uridylate kinase" evidence="5">
    <location>
        <begin position="22"/>
        <end position="246"/>
    </location>
</feature>
<keyword evidence="1" id="KW-0808">Transferase</keyword>
<keyword evidence="3" id="KW-0418">Kinase</keyword>
<keyword evidence="4" id="KW-0067">ATP-binding</keyword>
<dbReference type="InterPro" id="IPR011529">
    <property type="entry name" value="Glu_5kinase"/>
</dbReference>
<dbReference type="InterPro" id="IPR036393">
    <property type="entry name" value="AceGlu_kinase-like_sf"/>
</dbReference>
<dbReference type="SUPFAM" id="SSF53633">
    <property type="entry name" value="Carbamate kinase-like"/>
    <property type="match status" value="1"/>
</dbReference>
<protein>
    <recommendedName>
        <fullName evidence="5">Aspartate/glutamate/uridylate kinase domain-containing protein</fullName>
    </recommendedName>
</protein>
<dbReference type="PRINTS" id="PR00474">
    <property type="entry name" value="GLU5KINASE"/>
</dbReference>
<dbReference type="InterPro" id="IPR001057">
    <property type="entry name" value="Glu/AcGlu_kinase"/>
</dbReference>
<dbReference type="GO" id="GO:0004349">
    <property type="term" value="F:glutamate 5-kinase activity"/>
    <property type="evidence" value="ECO:0007669"/>
    <property type="project" value="InterPro"/>
</dbReference>
<dbReference type="AlphaFoldDB" id="A0A1F5SJJ9"/>
<evidence type="ECO:0000256" key="3">
    <source>
        <dbReference type="ARBA" id="ARBA00022777"/>
    </source>
</evidence>